<evidence type="ECO:0000313" key="2">
    <source>
        <dbReference type="EMBL" id="PVD28859.1"/>
    </source>
</evidence>
<keyword evidence="3" id="KW-1185">Reference proteome</keyword>
<dbReference type="OrthoDB" id="6155116at2759"/>
<reference evidence="2 3" key="1">
    <citation type="submission" date="2018-04" db="EMBL/GenBank/DDBJ databases">
        <title>The genome of golden apple snail Pomacea canaliculata provides insight into stress tolerance and invasive adaptation.</title>
        <authorList>
            <person name="Liu C."/>
            <person name="Liu B."/>
            <person name="Ren Y."/>
            <person name="Zhang Y."/>
            <person name="Wang H."/>
            <person name="Li S."/>
            <person name="Jiang F."/>
            <person name="Yin L."/>
            <person name="Zhang G."/>
            <person name="Qian W."/>
            <person name="Fan W."/>
        </authorList>
    </citation>
    <scope>NUCLEOTIDE SEQUENCE [LARGE SCALE GENOMIC DNA]</scope>
    <source>
        <strain evidence="2">SZHN2017</strain>
        <tissue evidence="2">Muscle</tissue>
    </source>
</reference>
<feature type="compositionally biased region" description="Low complexity" evidence="1">
    <location>
        <begin position="278"/>
        <end position="291"/>
    </location>
</feature>
<gene>
    <name evidence="2" type="ORF">C0Q70_11454</name>
</gene>
<sequence>MTSLLLHPVTHSSYGHPPSYLKKTTSETCLRWLFTLARRPQTRFHYPCVNKFHGSDFKTRRRPRKSRTSGQCHNGAPPPSAAASLTPSSSFTLSPKKNQWLHSIWTVVARCQDCSQVDRYLNESTRSFRQCQVKNTARRHSLMKRTLGIEVERRVVAAERTRQEKQLREQLRGMQIDRVKPTLTASVKVQSQETKRPTDDSEKKILPISDFDPYPVTFGITLSPPRTRAGTMGEKCQKYATRRGRRQSHEFEDLHVNTTTGKLTLPKLQMLGARSSRSGTPSPYSLSPSPSRRNVDGNWVGDPEAIRSVRRPRKSVEEQGKDRAMLRSQVA</sequence>
<protein>
    <submittedName>
        <fullName evidence="2">Uncharacterized protein</fullName>
    </submittedName>
</protein>
<feature type="compositionally biased region" description="Basic and acidic residues" evidence="1">
    <location>
        <begin position="314"/>
        <end position="325"/>
    </location>
</feature>
<dbReference type="EMBL" id="PZQS01000006">
    <property type="protein sequence ID" value="PVD28859.1"/>
    <property type="molecule type" value="Genomic_DNA"/>
</dbReference>
<feature type="region of interest" description="Disordered" evidence="1">
    <location>
        <begin position="273"/>
        <end position="331"/>
    </location>
</feature>
<feature type="compositionally biased region" description="Low complexity" evidence="1">
    <location>
        <begin position="81"/>
        <end position="90"/>
    </location>
</feature>
<organism evidence="2 3">
    <name type="scientific">Pomacea canaliculata</name>
    <name type="common">Golden apple snail</name>
    <dbReference type="NCBI Taxonomy" id="400727"/>
    <lineage>
        <taxon>Eukaryota</taxon>
        <taxon>Metazoa</taxon>
        <taxon>Spiralia</taxon>
        <taxon>Lophotrochozoa</taxon>
        <taxon>Mollusca</taxon>
        <taxon>Gastropoda</taxon>
        <taxon>Caenogastropoda</taxon>
        <taxon>Architaenioglossa</taxon>
        <taxon>Ampullarioidea</taxon>
        <taxon>Ampullariidae</taxon>
        <taxon>Pomacea</taxon>
    </lineage>
</organism>
<dbReference type="AlphaFoldDB" id="A0A2T7P615"/>
<name>A0A2T7P615_POMCA</name>
<proteinExistence type="predicted"/>
<dbReference type="Proteomes" id="UP000245119">
    <property type="component" value="Linkage Group LG6"/>
</dbReference>
<comment type="caution">
    <text evidence="2">The sequence shown here is derived from an EMBL/GenBank/DDBJ whole genome shotgun (WGS) entry which is preliminary data.</text>
</comment>
<feature type="region of interest" description="Disordered" evidence="1">
    <location>
        <begin position="56"/>
        <end position="90"/>
    </location>
</feature>
<evidence type="ECO:0000313" key="3">
    <source>
        <dbReference type="Proteomes" id="UP000245119"/>
    </source>
</evidence>
<evidence type="ECO:0000256" key="1">
    <source>
        <dbReference type="SAM" id="MobiDB-lite"/>
    </source>
</evidence>
<accession>A0A2T7P615</accession>